<dbReference type="Pfam" id="PF00990">
    <property type="entry name" value="GGDEF"/>
    <property type="match status" value="1"/>
</dbReference>
<dbReference type="InterPro" id="IPR035919">
    <property type="entry name" value="EAL_sf"/>
</dbReference>
<dbReference type="Pfam" id="PF00563">
    <property type="entry name" value="EAL"/>
    <property type="match status" value="1"/>
</dbReference>
<dbReference type="Gene3D" id="3.30.70.270">
    <property type="match status" value="1"/>
</dbReference>
<sequence>MDDERFVETSELREQIVLVLRLSLTPACLGAAFIPLAAFFPAFDTVIVCDPAGPAAPLQDAIGALARTLRHRPRALATPEAGGAPEWPLAWPLGEGVMRGVPIHGPDGEALGLFVIATREAGTAPLEQPCVASALALLRSLVKGSGSAHQLLLAYSIEKRRAQRLAALAERDGLSGLLTHQAFRARCNERLGDGAGRHALMMVDVDRMKQVNDVYGHPFGDVYLSEIAAALQRSLPGDAVIGRIGGDEFAALVTLHADVKDQLEAQMNRCGSDVQRVAARLGKPNLGHVSIGAAAQTSPQIPLDVLIEQADAALYASKQSRCRPGEIYDASVHANFSATLIRPRFLRAIRRGELEPYFQPIIDLTTGRRAGYEMLARWNDPPRGLLVPQQFSAVFSAPELAEKLTEALLDKALAAFAGFAEAPGQTLSVNLGMADLVKPEFVFEVQTLLTRHSLRWEQIVVEVTENTMLGATTGPVFQNLTELRRRGARVALDDFGTGYGGLGHLRLWPVDMIKIDRSYVAEMRQGPSQRVIAKSLIEIARAFNLSLVAEGVEDAPTAEMLLGMGCILAQGYHFGRPAPERAYRTA</sequence>
<dbReference type="PROSITE" id="PS50887">
    <property type="entry name" value="GGDEF"/>
    <property type="match status" value="1"/>
</dbReference>
<dbReference type="EMBL" id="QDDR01000007">
    <property type="protein sequence ID" value="PVE46961.1"/>
    <property type="molecule type" value="Genomic_DNA"/>
</dbReference>
<protein>
    <submittedName>
        <fullName evidence="3">GGDEF-domain containing protein</fullName>
    </submittedName>
</protein>
<dbReference type="CDD" id="cd01949">
    <property type="entry name" value="GGDEF"/>
    <property type="match status" value="1"/>
</dbReference>
<dbReference type="RefSeq" id="WP_107752533.1">
    <property type="nucleotide sequence ID" value="NZ_QBKF01000007.1"/>
</dbReference>
<dbReference type="PROSITE" id="PS50883">
    <property type="entry name" value="EAL"/>
    <property type="match status" value="1"/>
</dbReference>
<dbReference type="AlphaFoldDB" id="A0A2T7UQU6"/>
<organism evidence="3 4">
    <name type="scientific">Pararhodobacter aggregans</name>
    <dbReference type="NCBI Taxonomy" id="404875"/>
    <lineage>
        <taxon>Bacteria</taxon>
        <taxon>Pseudomonadati</taxon>
        <taxon>Pseudomonadota</taxon>
        <taxon>Alphaproteobacteria</taxon>
        <taxon>Rhodobacterales</taxon>
        <taxon>Paracoccaceae</taxon>
        <taxon>Pararhodobacter</taxon>
    </lineage>
</organism>
<accession>A0A2T7UQU6</accession>
<dbReference type="NCBIfam" id="TIGR00254">
    <property type="entry name" value="GGDEF"/>
    <property type="match status" value="1"/>
</dbReference>
<dbReference type="InterPro" id="IPR050706">
    <property type="entry name" value="Cyclic-di-GMP_PDE-like"/>
</dbReference>
<dbReference type="PANTHER" id="PTHR33121">
    <property type="entry name" value="CYCLIC DI-GMP PHOSPHODIESTERASE PDEF"/>
    <property type="match status" value="1"/>
</dbReference>
<dbReference type="SMART" id="SM00052">
    <property type="entry name" value="EAL"/>
    <property type="match status" value="1"/>
</dbReference>
<dbReference type="SMART" id="SM00267">
    <property type="entry name" value="GGDEF"/>
    <property type="match status" value="1"/>
</dbReference>
<dbReference type="OrthoDB" id="9814202at2"/>
<gene>
    <name evidence="3" type="ORF">DDE23_14915</name>
</gene>
<name>A0A2T7UQU6_9RHOB</name>
<feature type="domain" description="GGDEF" evidence="2">
    <location>
        <begin position="196"/>
        <end position="330"/>
    </location>
</feature>
<dbReference type="SUPFAM" id="SSF141868">
    <property type="entry name" value="EAL domain-like"/>
    <property type="match status" value="1"/>
</dbReference>
<dbReference type="InterPro" id="IPR043128">
    <property type="entry name" value="Rev_trsase/Diguanyl_cyclase"/>
</dbReference>
<evidence type="ECO:0000259" key="1">
    <source>
        <dbReference type="PROSITE" id="PS50883"/>
    </source>
</evidence>
<dbReference type="GO" id="GO:0071111">
    <property type="term" value="F:cyclic-guanylate-specific phosphodiesterase activity"/>
    <property type="evidence" value="ECO:0007669"/>
    <property type="project" value="InterPro"/>
</dbReference>
<dbReference type="InterPro" id="IPR029787">
    <property type="entry name" value="Nucleotide_cyclase"/>
</dbReference>
<dbReference type="SUPFAM" id="SSF55073">
    <property type="entry name" value="Nucleotide cyclase"/>
    <property type="match status" value="1"/>
</dbReference>
<proteinExistence type="predicted"/>
<dbReference type="Proteomes" id="UP000244810">
    <property type="component" value="Unassembled WGS sequence"/>
</dbReference>
<comment type="caution">
    <text evidence="3">The sequence shown here is derived from an EMBL/GenBank/DDBJ whole genome shotgun (WGS) entry which is preliminary data.</text>
</comment>
<dbReference type="InterPro" id="IPR001633">
    <property type="entry name" value="EAL_dom"/>
</dbReference>
<evidence type="ECO:0000313" key="3">
    <source>
        <dbReference type="EMBL" id="PVE46961.1"/>
    </source>
</evidence>
<dbReference type="Gene3D" id="3.20.20.450">
    <property type="entry name" value="EAL domain"/>
    <property type="match status" value="1"/>
</dbReference>
<evidence type="ECO:0000259" key="2">
    <source>
        <dbReference type="PROSITE" id="PS50887"/>
    </source>
</evidence>
<evidence type="ECO:0000313" key="4">
    <source>
        <dbReference type="Proteomes" id="UP000244810"/>
    </source>
</evidence>
<reference evidence="3 4" key="1">
    <citation type="journal article" date="2011" name="Syst. Appl. Microbiol.">
        <title>Defluviimonas denitrificans gen. nov., sp. nov., and Pararhodobacter aggregans gen. nov., sp. nov., non-phototrophic Rhodobacteraceae from the biofilter of a marine aquaculture.</title>
        <authorList>
            <person name="Foesel B.U."/>
            <person name="Drake H.L."/>
            <person name="Schramm A."/>
        </authorList>
    </citation>
    <scope>NUCLEOTIDE SEQUENCE [LARGE SCALE GENOMIC DNA]</scope>
    <source>
        <strain evidence="3 4">D1-19</strain>
    </source>
</reference>
<keyword evidence="4" id="KW-1185">Reference proteome</keyword>
<dbReference type="CDD" id="cd01948">
    <property type="entry name" value="EAL"/>
    <property type="match status" value="1"/>
</dbReference>
<dbReference type="InterPro" id="IPR000160">
    <property type="entry name" value="GGDEF_dom"/>
</dbReference>
<dbReference type="PANTHER" id="PTHR33121:SF70">
    <property type="entry name" value="SIGNALING PROTEIN YKOW"/>
    <property type="match status" value="1"/>
</dbReference>
<feature type="domain" description="EAL" evidence="1">
    <location>
        <begin position="338"/>
        <end position="586"/>
    </location>
</feature>